<dbReference type="RefSeq" id="WP_105237001.1">
    <property type="nucleotide sequence ID" value="NZ_CP023270.1"/>
</dbReference>
<dbReference type="PANTHER" id="PTHR35813">
    <property type="entry name" value="INNER MEMBRANE PROTEIN YBAN"/>
    <property type="match status" value="1"/>
</dbReference>
<organism evidence="2 3">
    <name type="scientific">Achromobacter spanius</name>
    <dbReference type="NCBI Taxonomy" id="217203"/>
    <lineage>
        <taxon>Bacteria</taxon>
        <taxon>Pseudomonadati</taxon>
        <taxon>Pseudomonadota</taxon>
        <taxon>Betaproteobacteria</taxon>
        <taxon>Burkholderiales</taxon>
        <taxon>Alcaligenaceae</taxon>
        <taxon>Achromobacter</taxon>
    </lineage>
</organism>
<gene>
    <name evidence="2" type="ORF">CLM73_01385</name>
</gene>
<dbReference type="GO" id="GO:0005886">
    <property type="term" value="C:plasma membrane"/>
    <property type="evidence" value="ECO:0007669"/>
    <property type="project" value="TreeGrafter"/>
</dbReference>
<dbReference type="EMBL" id="CP023270">
    <property type="protein sequence ID" value="AVJ25878.1"/>
    <property type="molecule type" value="Genomic_DNA"/>
</dbReference>
<protein>
    <recommendedName>
        <fullName evidence="4">DUF454 domain-containing protein</fullName>
    </recommendedName>
</protein>
<reference evidence="2 3" key="1">
    <citation type="submission" date="2017-09" db="EMBL/GenBank/DDBJ databases">
        <title>Genomic, metabolic, and phenotypic characteristics of bacterial isolates from the natural microbiome of the model nematode Caenorhabditis elegans.</title>
        <authorList>
            <person name="Zimmermann J."/>
            <person name="Obeng N."/>
            <person name="Yang W."/>
            <person name="Obeng O."/>
            <person name="Kissoyan K."/>
            <person name="Pees B."/>
            <person name="Dirksen P."/>
            <person name="Hoppner M."/>
            <person name="Franke A."/>
            <person name="Rosenstiel P."/>
            <person name="Leippe M."/>
            <person name="Dierking K."/>
            <person name="Kaleta C."/>
            <person name="Schulenburg H."/>
        </authorList>
    </citation>
    <scope>NUCLEOTIDE SEQUENCE [LARGE SCALE GENOMIC DNA]</scope>
    <source>
        <strain evidence="2 3">MYb73</strain>
    </source>
</reference>
<keyword evidence="1" id="KW-0472">Membrane</keyword>
<proteinExistence type="predicted"/>
<dbReference type="Pfam" id="PF04304">
    <property type="entry name" value="DUF454"/>
    <property type="match status" value="1"/>
</dbReference>
<sequence>MTPRKPWVRALYLALAVVSIAVAVAGVFIPGLPSTEFVLLASWAAARSSPRLHRWLHEHRWFGPMLHNWHNGRMVTRRAKIMATVSMTVCMVVMTQTIPHPWIVWPLCLTMVAVLVWIWQRPEPPGDHARTSANVPACQQAQRS</sequence>
<evidence type="ECO:0000313" key="2">
    <source>
        <dbReference type="EMBL" id="AVJ25878.1"/>
    </source>
</evidence>
<keyword evidence="3" id="KW-1185">Reference proteome</keyword>
<feature type="transmembrane region" description="Helical" evidence="1">
    <location>
        <begin position="102"/>
        <end position="120"/>
    </location>
</feature>
<dbReference type="OrthoDB" id="9816293at2"/>
<dbReference type="InterPro" id="IPR007401">
    <property type="entry name" value="DUF454"/>
</dbReference>
<dbReference type="AlphaFoldDB" id="A0A2S0I1J1"/>
<evidence type="ECO:0000313" key="3">
    <source>
        <dbReference type="Proteomes" id="UP000239477"/>
    </source>
</evidence>
<dbReference type="PANTHER" id="PTHR35813:SF1">
    <property type="entry name" value="INNER MEMBRANE PROTEIN YBAN"/>
    <property type="match status" value="1"/>
</dbReference>
<accession>A0A2S0I1J1</accession>
<dbReference type="Proteomes" id="UP000239477">
    <property type="component" value="Chromosome"/>
</dbReference>
<feature type="transmembrane region" description="Helical" evidence="1">
    <location>
        <begin position="12"/>
        <end position="32"/>
    </location>
</feature>
<keyword evidence="1" id="KW-0812">Transmembrane</keyword>
<dbReference type="PIRSF" id="PIRSF016789">
    <property type="entry name" value="DUF454"/>
    <property type="match status" value="1"/>
</dbReference>
<keyword evidence="1" id="KW-1133">Transmembrane helix</keyword>
<evidence type="ECO:0008006" key="4">
    <source>
        <dbReference type="Google" id="ProtNLM"/>
    </source>
</evidence>
<evidence type="ECO:0000256" key="1">
    <source>
        <dbReference type="SAM" id="Phobius"/>
    </source>
</evidence>
<name>A0A2S0I1J1_9BURK</name>